<dbReference type="EMBL" id="FLYE01000034">
    <property type="protein sequence ID" value="SCA57116.1"/>
    <property type="molecule type" value="Genomic_DNA"/>
</dbReference>
<dbReference type="RefSeq" id="WP_069189168.1">
    <property type="nucleotide sequence ID" value="NZ_FLYE01000034.1"/>
</dbReference>
<evidence type="ECO:0000256" key="1">
    <source>
        <dbReference type="ARBA" id="ARBA00004651"/>
    </source>
</evidence>
<feature type="domain" description="Glycosyltransferase RgtA/B/C/D-like" evidence="9">
    <location>
        <begin position="61"/>
        <end position="215"/>
    </location>
</feature>
<keyword evidence="2" id="KW-1003">Cell membrane</keyword>
<feature type="transmembrane region" description="Helical" evidence="8">
    <location>
        <begin position="377"/>
        <end position="397"/>
    </location>
</feature>
<proteinExistence type="predicted"/>
<protein>
    <submittedName>
        <fullName evidence="10">Glycosyl transferase family 39</fullName>
    </submittedName>
</protein>
<gene>
    <name evidence="10" type="ORF">MTBPR1_40139</name>
</gene>
<feature type="transmembrane region" description="Helical" evidence="8">
    <location>
        <begin position="119"/>
        <end position="152"/>
    </location>
</feature>
<keyword evidence="6 8" id="KW-1133">Transmembrane helix</keyword>
<comment type="subcellular location">
    <subcellularLocation>
        <location evidence="1">Cell membrane</location>
        <topology evidence="1">Multi-pass membrane protein</topology>
    </subcellularLocation>
</comment>
<feature type="transmembrane region" description="Helical" evidence="8">
    <location>
        <begin position="82"/>
        <end position="99"/>
    </location>
</feature>
<reference evidence="10 11" key="1">
    <citation type="submission" date="2016-07" db="EMBL/GenBank/DDBJ databases">
        <authorList>
            <person name="Lefevre C.T."/>
        </authorList>
    </citation>
    <scope>NUCLEOTIDE SEQUENCE [LARGE SCALE GENOMIC DNA]</scope>
    <source>
        <strain evidence="10">PR1</strain>
    </source>
</reference>
<feature type="transmembrane region" description="Helical" evidence="8">
    <location>
        <begin position="350"/>
        <end position="371"/>
    </location>
</feature>
<evidence type="ECO:0000256" key="6">
    <source>
        <dbReference type="ARBA" id="ARBA00022989"/>
    </source>
</evidence>
<dbReference type="Proteomes" id="UP000231658">
    <property type="component" value="Unassembled WGS sequence"/>
</dbReference>
<dbReference type="OrthoDB" id="9810951at2"/>
<dbReference type="STRING" id="1867952.MTBPR1_40139"/>
<feature type="transmembrane region" description="Helical" evidence="8">
    <location>
        <begin position="297"/>
        <end position="315"/>
    </location>
</feature>
<accession>A0A1C3RIN2</accession>
<evidence type="ECO:0000256" key="5">
    <source>
        <dbReference type="ARBA" id="ARBA00022692"/>
    </source>
</evidence>
<dbReference type="PANTHER" id="PTHR33908:SF3">
    <property type="entry name" value="UNDECAPRENYL PHOSPHATE-ALPHA-4-AMINO-4-DEOXY-L-ARABINOSE ARABINOSYL TRANSFERASE"/>
    <property type="match status" value="1"/>
</dbReference>
<evidence type="ECO:0000256" key="4">
    <source>
        <dbReference type="ARBA" id="ARBA00022679"/>
    </source>
</evidence>
<keyword evidence="5 8" id="KW-0812">Transmembrane</keyword>
<evidence type="ECO:0000313" key="11">
    <source>
        <dbReference type="Proteomes" id="UP000231658"/>
    </source>
</evidence>
<evidence type="ECO:0000256" key="2">
    <source>
        <dbReference type="ARBA" id="ARBA00022475"/>
    </source>
</evidence>
<dbReference type="Pfam" id="PF13231">
    <property type="entry name" value="PMT_2"/>
    <property type="match status" value="1"/>
</dbReference>
<organism evidence="10 11">
    <name type="scientific">Candidatus Terasakiella magnetica</name>
    <dbReference type="NCBI Taxonomy" id="1867952"/>
    <lineage>
        <taxon>Bacteria</taxon>
        <taxon>Pseudomonadati</taxon>
        <taxon>Pseudomonadota</taxon>
        <taxon>Alphaproteobacteria</taxon>
        <taxon>Rhodospirillales</taxon>
        <taxon>Terasakiellaceae</taxon>
        <taxon>Terasakiella</taxon>
    </lineage>
</organism>
<feature type="transmembrane region" description="Helical" evidence="8">
    <location>
        <begin position="207"/>
        <end position="227"/>
    </location>
</feature>
<evidence type="ECO:0000256" key="7">
    <source>
        <dbReference type="ARBA" id="ARBA00023136"/>
    </source>
</evidence>
<feature type="transmembrane region" description="Helical" evidence="8">
    <location>
        <begin position="321"/>
        <end position="338"/>
    </location>
</feature>
<keyword evidence="4 10" id="KW-0808">Transferase</keyword>
<dbReference type="GO" id="GO:0010041">
    <property type="term" value="P:response to iron(III) ion"/>
    <property type="evidence" value="ECO:0007669"/>
    <property type="project" value="TreeGrafter"/>
</dbReference>
<feature type="transmembrane region" description="Helical" evidence="8">
    <location>
        <begin position="409"/>
        <end position="430"/>
    </location>
</feature>
<dbReference type="PANTHER" id="PTHR33908">
    <property type="entry name" value="MANNOSYLTRANSFERASE YKCB-RELATED"/>
    <property type="match status" value="1"/>
</dbReference>
<evidence type="ECO:0000259" key="9">
    <source>
        <dbReference type="Pfam" id="PF13231"/>
    </source>
</evidence>
<keyword evidence="11" id="KW-1185">Reference proteome</keyword>
<feature type="transmembrane region" description="Helical" evidence="8">
    <location>
        <begin position="260"/>
        <end position="285"/>
    </location>
</feature>
<keyword evidence="3" id="KW-0328">Glycosyltransferase</keyword>
<name>A0A1C3RIN2_9PROT</name>
<dbReference type="InterPro" id="IPR038731">
    <property type="entry name" value="RgtA/B/C-like"/>
</dbReference>
<feature type="transmembrane region" description="Helical" evidence="8">
    <location>
        <begin position="164"/>
        <end position="195"/>
    </location>
</feature>
<dbReference type="GO" id="GO:0009103">
    <property type="term" value="P:lipopolysaccharide biosynthetic process"/>
    <property type="evidence" value="ECO:0007669"/>
    <property type="project" value="TreeGrafter"/>
</dbReference>
<sequence>MLQKHWSPITFTLLWLVLVATAVLTRPALPVDETRYLAVAWEMWLRGDFIVPHLNGETYSHKPPLLFWIMNLGWAVFGVNDWWPPMVAPLFALACLFLTRAMAQKLWPEEKLIADLSPIILLGAVFWTIFTTVTMFDMLVAACTLWGLLGLLMVWRDGDQKGWWFLTLAIGVGVLAKGPVILLQILPIALLLPLWDVERRIENRKKWYRNILLSVLGGAVIALAWAVPAGILGGEEYRDAIFWGQTAGRVVKSFAHARPWWWYLAVIGPLLLPWVIWPILWKAAWQGGKNLLGQAQVRFCILWFVPIFFAFSLISGKQLHYLLPIFPAFAFMLARLLVKEDTKVSRVGRIVPAGFVIILGLAVLVAPYLGIKKFPTWALELPTYWMALPILCGLYVVTQKLKTQCGAILSLTSMMTALVVAIHLVMAPYLGAAFDLKDMSLKIKDMQDEGYDVAFMAKYHGTFQFLGRLEKPIAELSTTRGHNLNEWLAAHPKSKVITLWKQAAPDHVAVEYVQNFRNNNFIIFDVEKLNGAHELLNRRGKAK</sequence>
<dbReference type="InterPro" id="IPR050297">
    <property type="entry name" value="LipidA_mod_glycosyltrf_83"/>
</dbReference>
<dbReference type="GO" id="GO:0016763">
    <property type="term" value="F:pentosyltransferase activity"/>
    <property type="evidence" value="ECO:0007669"/>
    <property type="project" value="TreeGrafter"/>
</dbReference>
<dbReference type="GO" id="GO:0005886">
    <property type="term" value="C:plasma membrane"/>
    <property type="evidence" value="ECO:0007669"/>
    <property type="project" value="UniProtKB-SubCell"/>
</dbReference>
<keyword evidence="7 8" id="KW-0472">Membrane</keyword>
<evidence type="ECO:0000256" key="8">
    <source>
        <dbReference type="SAM" id="Phobius"/>
    </source>
</evidence>
<evidence type="ECO:0000313" key="10">
    <source>
        <dbReference type="EMBL" id="SCA57116.1"/>
    </source>
</evidence>
<evidence type="ECO:0000256" key="3">
    <source>
        <dbReference type="ARBA" id="ARBA00022676"/>
    </source>
</evidence>
<dbReference type="AlphaFoldDB" id="A0A1C3RIN2"/>